<name>A0AAV6NLG3_9ROSI</name>
<dbReference type="EMBL" id="JAGKQH010000005">
    <property type="protein sequence ID" value="KAG6598689.1"/>
    <property type="molecule type" value="Genomic_DNA"/>
</dbReference>
<dbReference type="PANTHER" id="PTHR46854">
    <property type="entry name" value="5'-ADENYLYLSULFATE REDUCTASE-LIKE 4-RELATED"/>
    <property type="match status" value="1"/>
</dbReference>
<dbReference type="PROSITE" id="PS51352">
    <property type="entry name" value="THIOREDOXIN_2"/>
    <property type="match status" value="1"/>
</dbReference>
<dbReference type="FunFam" id="1.20.190.20:FF:000002">
    <property type="entry name" value="14-3-3 protein epsilon"/>
    <property type="match status" value="1"/>
</dbReference>
<dbReference type="GO" id="GO:0016020">
    <property type="term" value="C:membrane"/>
    <property type="evidence" value="ECO:0007669"/>
    <property type="project" value="UniProtKB-SubCell"/>
</dbReference>
<evidence type="ECO:0000256" key="1">
    <source>
        <dbReference type="ARBA" id="ARBA00004167"/>
    </source>
</evidence>
<dbReference type="InterPro" id="IPR000308">
    <property type="entry name" value="14-3-3"/>
</dbReference>
<accession>A0AAV6NLG3</accession>
<organism evidence="12 13">
    <name type="scientific">Cucurbita argyrosperma subsp. sororia</name>
    <dbReference type="NCBI Taxonomy" id="37648"/>
    <lineage>
        <taxon>Eukaryota</taxon>
        <taxon>Viridiplantae</taxon>
        <taxon>Streptophyta</taxon>
        <taxon>Embryophyta</taxon>
        <taxon>Tracheophyta</taxon>
        <taxon>Spermatophyta</taxon>
        <taxon>Magnoliopsida</taxon>
        <taxon>eudicotyledons</taxon>
        <taxon>Gunneridae</taxon>
        <taxon>Pentapetalae</taxon>
        <taxon>rosids</taxon>
        <taxon>fabids</taxon>
        <taxon>Cucurbitales</taxon>
        <taxon>Cucurbitaceae</taxon>
        <taxon>Cucurbiteae</taxon>
        <taxon>Cucurbita</taxon>
    </lineage>
</organism>
<keyword evidence="13" id="KW-1185">Reference proteome</keyword>
<proteinExistence type="inferred from homology"/>
<keyword evidence="7" id="KW-0325">Glycoprotein</keyword>
<feature type="domain" description="Thioredoxin" evidence="11">
    <location>
        <begin position="69"/>
        <end position="176"/>
    </location>
</feature>
<feature type="signal peptide" evidence="10">
    <location>
        <begin position="1"/>
        <end position="21"/>
    </location>
</feature>
<dbReference type="InterPro" id="IPR023409">
    <property type="entry name" value="14-3-3_CS"/>
</dbReference>
<protein>
    <submittedName>
        <fullName evidence="12">14-3-3 protein 7</fullName>
    </submittedName>
</protein>
<dbReference type="AlphaFoldDB" id="A0AAV6NLG3"/>
<evidence type="ECO:0000256" key="9">
    <source>
        <dbReference type="SAM" id="Phobius"/>
    </source>
</evidence>
<dbReference type="SMART" id="SM00101">
    <property type="entry name" value="14_3_3"/>
    <property type="match status" value="1"/>
</dbReference>
<dbReference type="InterPro" id="IPR013766">
    <property type="entry name" value="Thioredoxin_domain"/>
</dbReference>
<comment type="similarity">
    <text evidence="2 8">Belongs to the 14-3-3 family.</text>
</comment>
<evidence type="ECO:0000256" key="6">
    <source>
        <dbReference type="ARBA" id="ARBA00023136"/>
    </source>
</evidence>
<evidence type="ECO:0000256" key="7">
    <source>
        <dbReference type="ARBA" id="ARBA00023180"/>
    </source>
</evidence>
<reference evidence="12 13" key="1">
    <citation type="journal article" date="2021" name="Hortic Res">
        <title>The domestication of Cucurbita argyrosperma as revealed by the genome of its wild relative.</title>
        <authorList>
            <person name="Barrera-Redondo J."/>
            <person name="Sanchez-de la Vega G."/>
            <person name="Aguirre-Liguori J.A."/>
            <person name="Castellanos-Morales G."/>
            <person name="Gutierrez-Guerrero Y.T."/>
            <person name="Aguirre-Dugua X."/>
            <person name="Aguirre-Planter E."/>
            <person name="Tenaillon M.I."/>
            <person name="Lira-Saade R."/>
            <person name="Eguiarte L.E."/>
        </authorList>
    </citation>
    <scope>NUCLEOTIDE SEQUENCE [LARGE SCALE GENOMIC DNA]</scope>
    <source>
        <strain evidence="12">JBR-2021</strain>
    </source>
</reference>
<evidence type="ECO:0000256" key="10">
    <source>
        <dbReference type="SAM" id="SignalP"/>
    </source>
</evidence>
<dbReference type="Pfam" id="PF00085">
    <property type="entry name" value="Thioredoxin"/>
    <property type="match status" value="1"/>
</dbReference>
<keyword evidence="4 10" id="KW-0732">Signal</keyword>
<evidence type="ECO:0000313" key="12">
    <source>
        <dbReference type="EMBL" id="KAG6598689.1"/>
    </source>
</evidence>
<evidence type="ECO:0000256" key="3">
    <source>
        <dbReference type="ARBA" id="ARBA00022692"/>
    </source>
</evidence>
<sequence>MRTGFWVMGIVVLAMMLESQASSPHSVRVSHSGPSCPVESFLDTIFSSRDWNSNCPFHGEDGHFEFIGVSEGDEALLQMAMNMVHKNRYDYVAVLFYASWCPFSKSFRPRFSILSTLYPSIPHFAIQDSAIRPSILSKYGVHGFPTLFLLNSTMRARYYGSRTLPSLVGFYNDVTGIQSASLDQISPDIIGQVRNEEKHDDNNEQENCPFSWARSPENLLREEMYLALATAFVLLRLIYIFFPTLLVYARDVWQRHVRNLRFGTLWERPLTCLKGAIQLFSHFKDPCKRSNLQGGAMNARIWAKSFATVSIVQNLLRISAYMMSYIRKRLCGRKNGKNQKQTSLNRIFRIEKFVRAPAMETEREKLVYLARLAEQAERYDEMVEMMKSVAKLDVELTVEERNLVSVGYKNVIGARRASWRILSSIEQKEEGKKNEANVKRVKEYRQRVEDELARICQDILSVVDKHLIPSSSSGESNVFYYKMKGDYNRYLAEFKSGQEREEAADQSMKAYESASSIASSDLPPTHPIRLGLALNYSVFYYEILNSPERACHLAKQAFDDAIAELDGLNEESYKDSTLIMQLLRDNLTLWTSDLPEEGGEQSKAADEP</sequence>
<dbReference type="PROSITE" id="PS00797">
    <property type="entry name" value="1433_2"/>
    <property type="match status" value="1"/>
</dbReference>
<dbReference type="Proteomes" id="UP000685013">
    <property type="component" value="Chromosome 5"/>
</dbReference>
<evidence type="ECO:0000256" key="2">
    <source>
        <dbReference type="ARBA" id="ARBA00006141"/>
    </source>
</evidence>
<dbReference type="CDD" id="cd02999">
    <property type="entry name" value="PDI_a_ERp44_like"/>
    <property type="match status" value="1"/>
</dbReference>
<gene>
    <name evidence="12" type="primary">TFT7</name>
    <name evidence="12" type="ORF">SDJN03_08467</name>
</gene>
<feature type="transmembrane region" description="Helical" evidence="9">
    <location>
        <begin position="224"/>
        <end position="248"/>
    </location>
</feature>
<dbReference type="PRINTS" id="PR00305">
    <property type="entry name" value="1433ZETA"/>
</dbReference>
<evidence type="ECO:0000313" key="13">
    <source>
        <dbReference type="Proteomes" id="UP000685013"/>
    </source>
</evidence>
<dbReference type="PROSITE" id="PS00796">
    <property type="entry name" value="1433_1"/>
    <property type="match status" value="1"/>
</dbReference>
<dbReference type="InterPro" id="IPR023410">
    <property type="entry name" value="14-3-3_domain"/>
</dbReference>
<keyword evidence="6 9" id="KW-0472">Membrane</keyword>
<feature type="chain" id="PRO_5043428558" evidence="10">
    <location>
        <begin position="22"/>
        <end position="608"/>
    </location>
</feature>
<comment type="caution">
    <text evidence="12">The sequence shown here is derived from an EMBL/GenBank/DDBJ whole genome shotgun (WGS) entry which is preliminary data.</text>
</comment>
<dbReference type="InterPro" id="IPR044606">
    <property type="entry name" value="APRL4/6"/>
</dbReference>
<comment type="subcellular location">
    <subcellularLocation>
        <location evidence="1">Membrane</location>
        <topology evidence="1">Single-pass membrane protein</topology>
    </subcellularLocation>
</comment>
<dbReference type="Pfam" id="PF00244">
    <property type="entry name" value="14-3-3"/>
    <property type="match status" value="1"/>
</dbReference>
<evidence type="ECO:0000256" key="4">
    <source>
        <dbReference type="ARBA" id="ARBA00022729"/>
    </source>
</evidence>
<evidence type="ECO:0000256" key="5">
    <source>
        <dbReference type="ARBA" id="ARBA00022989"/>
    </source>
</evidence>
<evidence type="ECO:0000259" key="11">
    <source>
        <dbReference type="PROSITE" id="PS51352"/>
    </source>
</evidence>
<keyword evidence="3 9" id="KW-0812">Transmembrane</keyword>
<feature type="non-terminal residue" evidence="12">
    <location>
        <position position="1"/>
    </location>
</feature>
<keyword evidence="5 9" id="KW-1133">Transmembrane helix</keyword>
<dbReference type="PANTHER" id="PTHR46854:SF1">
    <property type="entry name" value="5'-ADENYLYLSULFATE REDUCTASE-LIKE 4-RELATED"/>
    <property type="match status" value="1"/>
</dbReference>
<evidence type="ECO:0000256" key="8">
    <source>
        <dbReference type="RuleBase" id="RU003466"/>
    </source>
</evidence>